<protein>
    <recommendedName>
        <fullName evidence="6">Large ribosomal subunit protein uL23</fullName>
    </recommendedName>
</protein>
<dbReference type="GO" id="GO:0019843">
    <property type="term" value="F:rRNA binding"/>
    <property type="evidence" value="ECO:0007669"/>
    <property type="project" value="UniProtKB-UniRule"/>
</dbReference>
<dbReference type="PANTHER" id="PTHR11620">
    <property type="entry name" value="60S RIBOSOMAL PROTEIN L23A"/>
    <property type="match status" value="1"/>
</dbReference>
<dbReference type="NCBIfam" id="NF004363">
    <property type="entry name" value="PRK05738.2-4"/>
    <property type="match status" value="1"/>
</dbReference>
<dbReference type="InterPro" id="IPR013025">
    <property type="entry name" value="Ribosomal_uL23-like"/>
</dbReference>
<dbReference type="HAMAP" id="MF_01369_B">
    <property type="entry name" value="Ribosomal_uL23_B"/>
    <property type="match status" value="1"/>
</dbReference>
<evidence type="ECO:0000256" key="1">
    <source>
        <dbReference type="ARBA" id="ARBA00006700"/>
    </source>
</evidence>
<dbReference type="InterPro" id="IPR012678">
    <property type="entry name" value="Ribosomal_uL23/eL15/eS24_sf"/>
</dbReference>
<evidence type="ECO:0000256" key="6">
    <source>
        <dbReference type="HAMAP-Rule" id="MF_01369"/>
    </source>
</evidence>
<evidence type="ECO:0000313" key="7">
    <source>
        <dbReference type="EMBL" id="KGP62832.1"/>
    </source>
</evidence>
<keyword evidence="2 6" id="KW-0699">rRNA-binding</keyword>
<dbReference type="GO" id="GO:0003735">
    <property type="term" value="F:structural constituent of ribosome"/>
    <property type="evidence" value="ECO:0007669"/>
    <property type="project" value="InterPro"/>
</dbReference>
<keyword evidence="8" id="KW-1185">Reference proteome</keyword>
<sequence>MNAERLMMVLREPHTSEKATVLADKFKQFTFKVLKNATKTEIKSAVEHIFNVKVKNVSVVNVRGKSKRFKQTSGKRSDWKKAFVTLHADQDINFTVTE</sequence>
<comment type="similarity">
    <text evidence="1 6">Belongs to the universal ribosomal protein uL23 family.</text>
</comment>
<comment type="function">
    <text evidence="6">One of the early assembly proteins it binds 23S rRNA. One of the proteins that surrounds the polypeptide exit tunnel on the outside of the ribosome. Forms the main docking site for trigger factor binding to the ribosome.</text>
</comment>
<dbReference type="EMBL" id="JNCF01000039">
    <property type="protein sequence ID" value="KGP62832.1"/>
    <property type="molecule type" value="Genomic_DNA"/>
</dbReference>
<name>A0A0A2SQ18_9GAMM</name>
<dbReference type="GO" id="GO:1990904">
    <property type="term" value="C:ribonucleoprotein complex"/>
    <property type="evidence" value="ECO:0007669"/>
    <property type="project" value="UniProtKB-KW"/>
</dbReference>
<evidence type="ECO:0000256" key="2">
    <source>
        <dbReference type="ARBA" id="ARBA00022730"/>
    </source>
</evidence>
<dbReference type="GO" id="GO:0005840">
    <property type="term" value="C:ribosome"/>
    <property type="evidence" value="ECO:0007669"/>
    <property type="project" value="UniProtKB-KW"/>
</dbReference>
<dbReference type="GO" id="GO:0006412">
    <property type="term" value="P:translation"/>
    <property type="evidence" value="ECO:0007669"/>
    <property type="project" value="UniProtKB-UniRule"/>
</dbReference>
<dbReference type="Pfam" id="PF00276">
    <property type="entry name" value="Ribosomal_L23"/>
    <property type="match status" value="1"/>
</dbReference>
<dbReference type="OrthoDB" id="9793353at2"/>
<evidence type="ECO:0000256" key="3">
    <source>
        <dbReference type="ARBA" id="ARBA00022884"/>
    </source>
</evidence>
<organism evidence="7 8">
    <name type="scientific">Legionella norrlandica</name>
    <dbReference type="NCBI Taxonomy" id="1498499"/>
    <lineage>
        <taxon>Bacteria</taxon>
        <taxon>Pseudomonadati</taxon>
        <taxon>Pseudomonadota</taxon>
        <taxon>Gammaproteobacteria</taxon>
        <taxon>Legionellales</taxon>
        <taxon>Legionellaceae</taxon>
        <taxon>Legionella</taxon>
    </lineage>
</organism>
<evidence type="ECO:0000256" key="5">
    <source>
        <dbReference type="ARBA" id="ARBA00023274"/>
    </source>
</evidence>
<dbReference type="Gene3D" id="3.30.70.330">
    <property type="match status" value="1"/>
</dbReference>
<comment type="subunit">
    <text evidence="6">Part of the 50S ribosomal subunit. Contacts protein L29, and trigger factor when it is bound to the ribosome.</text>
</comment>
<evidence type="ECO:0000313" key="8">
    <source>
        <dbReference type="Proteomes" id="UP000054422"/>
    </source>
</evidence>
<dbReference type="STRING" id="1498499.EP47_11345"/>
<dbReference type="SUPFAM" id="SSF54189">
    <property type="entry name" value="Ribosomal proteins S24e, L23 and L15e"/>
    <property type="match status" value="1"/>
</dbReference>
<accession>A0A0A2SQ18</accession>
<reference evidence="7 8" key="1">
    <citation type="submission" date="2014-05" db="EMBL/GenBank/DDBJ databases">
        <authorList>
            <person name="Rizzardi K."/>
            <person name="Winiecka-Krusnell J."/>
            <person name="Ramliden M."/>
            <person name="Alm E."/>
            <person name="Andersson S."/>
            <person name="Byfors S."/>
        </authorList>
    </citation>
    <scope>NUCLEOTIDE SEQUENCE [LARGE SCALE GENOMIC DNA]</scope>
    <source>
        <strain evidence="7 8">LEGN</strain>
    </source>
</reference>
<dbReference type="AlphaFoldDB" id="A0A0A2SQ18"/>
<dbReference type="Proteomes" id="UP000054422">
    <property type="component" value="Unassembled WGS sequence"/>
</dbReference>
<evidence type="ECO:0000256" key="4">
    <source>
        <dbReference type="ARBA" id="ARBA00022980"/>
    </source>
</evidence>
<proteinExistence type="inferred from homology"/>
<dbReference type="RefSeq" id="WP_035890557.1">
    <property type="nucleotide sequence ID" value="NZ_JNCF01000039.1"/>
</dbReference>
<gene>
    <name evidence="6 7" type="primary">rplW</name>
    <name evidence="7" type="ORF">EP47_11345</name>
</gene>
<keyword evidence="3 6" id="KW-0694">RNA-binding</keyword>
<keyword evidence="4 6" id="KW-0689">Ribosomal protein</keyword>
<dbReference type="InterPro" id="IPR012677">
    <property type="entry name" value="Nucleotide-bd_a/b_plait_sf"/>
</dbReference>
<dbReference type="NCBIfam" id="NF004359">
    <property type="entry name" value="PRK05738.1-3"/>
    <property type="match status" value="1"/>
</dbReference>
<keyword evidence="5 6" id="KW-0687">Ribonucleoprotein</keyword>
<comment type="caution">
    <text evidence="7">The sequence shown here is derived from an EMBL/GenBank/DDBJ whole genome shotgun (WGS) entry which is preliminary data.</text>
</comment>
<dbReference type="FunFam" id="3.30.70.330:FF:000001">
    <property type="entry name" value="50S ribosomal protein L23"/>
    <property type="match status" value="1"/>
</dbReference>